<keyword evidence="3" id="KW-1185">Reference proteome</keyword>
<dbReference type="Pfam" id="PF19528">
    <property type="entry name" value="DUF6056"/>
    <property type="match status" value="1"/>
</dbReference>
<dbReference type="RefSeq" id="WP_176942609.1">
    <property type="nucleotide sequence ID" value="NZ_JABZEC010000003.1"/>
</dbReference>
<dbReference type="AlphaFoldDB" id="A0A850R3A1"/>
<feature type="transmembrane region" description="Helical" evidence="1">
    <location>
        <begin position="190"/>
        <end position="217"/>
    </location>
</feature>
<proteinExistence type="predicted"/>
<dbReference type="Proteomes" id="UP000563523">
    <property type="component" value="Unassembled WGS sequence"/>
</dbReference>
<feature type="transmembrane region" description="Helical" evidence="1">
    <location>
        <begin position="366"/>
        <end position="386"/>
    </location>
</feature>
<feature type="transmembrane region" description="Helical" evidence="1">
    <location>
        <begin position="267"/>
        <end position="287"/>
    </location>
</feature>
<evidence type="ECO:0000313" key="2">
    <source>
        <dbReference type="EMBL" id="NVY96451.1"/>
    </source>
</evidence>
<feature type="transmembrane region" description="Helical" evidence="1">
    <location>
        <begin position="160"/>
        <end position="178"/>
    </location>
</feature>
<keyword evidence="1" id="KW-1133">Transmembrane helix</keyword>
<dbReference type="EMBL" id="JABZEC010000003">
    <property type="protein sequence ID" value="NVY96451.1"/>
    <property type="molecule type" value="Genomic_DNA"/>
</dbReference>
<feature type="transmembrane region" description="Helical" evidence="1">
    <location>
        <begin position="307"/>
        <end position="327"/>
    </location>
</feature>
<dbReference type="InterPro" id="IPR045691">
    <property type="entry name" value="DUF6056"/>
</dbReference>
<feature type="transmembrane region" description="Helical" evidence="1">
    <location>
        <begin position="128"/>
        <end position="148"/>
    </location>
</feature>
<evidence type="ECO:0000256" key="1">
    <source>
        <dbReference type="SAM" id="Phobius"/>
    </source>
</evidence>
<gene>
    <name evidence="2" type="ORF">HU830_04595</name>
</gene>
<name>A0A850R3A1_9LACO</name>
<sequence>MSSLNGFIKKLPARFPHYLALGSIFLLTALLFFHLNDLSGYASDDFLYHFMFRGEWPHVDQHQINNFFDLFISIYNHTTIWNGRIVAHTLAQTFLQFPKPLFNGANTLMFLIIGVQINLFLKPQLKDLHPFNLSLTYLLMFLFLPDYGHSIMWETGSFNYLWASFFYLNFLLLFRWHYQPRRPSLPITLIILFLSFCAGNTNENIGPVVIIIGYLYYRSNQALPLSQHFWGLISCLMGSITLITHNNGEKMAQNGGIFNISGIIASTWRLSGALICLIFILIIIITSAMLQNPKWGKNQWRNIYSPWWTALLLILGSVVSIGALVLSPQLPDRTWFGSNLFLIITFLVLLNELPQLGYYYPEIHQQFRISLLAVLLLFSYSTYYLANRTLAHNYQAFNTEVEIIKQTPPKLSAKVPIMIDTENKYSPYFRTAFLEGGNDPNHKWANAWMAKYYGVKAVFARSDQALLPNPKFCLYKYLPWAAWMNYFNLQ</sequence>
<organism evidence="2 3">
    <name type="scientific">Bombilactobacillus apium</name>
    <dbReference type="NCBI Taxonomy" id="2675299"/>
    <lineage>
        <taxon>Bacteria</taxon>
        <taxon>Bacillati</taxon>
        <taxon>Bacillota</taxon>
        <taxon>Bacilli</taxon>
        <taxon>Lactobacillales</taxon>
        <taxon>Lactobacillaceae</taxon>
        <taxon>Bombilactobacillus</taxon>
    </lineage>
</organism>
<feature type="transmembrane region" description="Helical" evidence="1">
    <location>
        <begin position="339"/>
        <end position="360"/>
    </location>
</feature>
<evidence type="ECO:0000313" key="3">
    <source>
        <dbReference type="Proteomes" id="UP000563523"/>
    </source>
</evidence>
<keyword evidence="1" id="KW-0812">Transmembrane</keyword>
<comment type="caution">
    <text evidence="2">The sequence shown here is derived from an EMBL/GenBank/DDBJ whole genome shotgun (WGS) entry which is preliminary data.</text>
</comment>
<feature type="transmembrane region" description="Helical" evidence="1">
    <location>
        <begin position="15"/>
        <end position="35"/>
    </location>
</feature>
<reference evidence="2 3" key="1">
    <citation type="submission" date="2020-06" db="EMBL/GenBank/DDBJ databases">
        <authorList>
            <person name="Kang J."/>
        </authorList>
    </citation>
    <scope>NUCLEOTIDE SEQUENCE [LARGE SCALE GENOMIC DNA]</scope>
    <source>
        <strain evidence="2 3">DCY120</strain>
    </source>
</reference>
<keyword evidence="1" id="KW-0472">Membrane</keyword>
<protein>
    <submittedName>
        <fullName evidence="2">Uncharacterized protein</fullName>
    </submittedName>
</protein>
<feature type="transmembrane region" description="Helical" evidence="1">
    <location>
        <begin position="101"/>
        <end position="121"/>
    </location>
</feature>
<accession>A0A850R3A1</accession>
<feature type="transmembrane region" description="Helical" evidence="1">
    <location>
        <begin position="229"/>
        <end position="246"/>
    </location>
</feature>